<organism evidence="9">
    <name type="scientific">Ignisphaera aggregans</name>
    <dbReference type="NCBI Taxonomy" id="334771"/>
    <lineage>
        <taxon>Archaea</taxon>
        <taxon>Thermoproteota</taxon>
        <taxon>Thermoprotei</taxon>
        <taxon>Desulfurococcales</taxon>
        <taxon>Desulfurococcaceae</taxon>
        <taxon>Ignisphaera</taxon>
    </lineage>
</organism>
<accession>A0A832AVN2</accession>
<sequence length="212" mass="24908">MVRVYAFDVDGTLTPIRSCWRFIHNILNTVHRSRNYSKYFFEGLLSYDEWVAMELNLWKNIDVEVFKRIVYAIPWRNGIEDLVEFRHKKSRDIFIAISGGFNFLGERAVHELKFNSYIGVELEILNGRLTGYALSYPDFNGKGTELIEYLRSNSIEYSELICIGDNINDIDMFRHCDVSIAFCPSKNLRRDYINIFINSCNIRNLVNVLYTI</sequence>
<comment type="cofactor">
    <cofactor evidence="1">
        <name>Mg(2+)</name>
        <dbReference type="ChEBI" id="CHEBI:18420"/>
    </cofactor>
</comment>
<keyword evidence="8" id="KW-0718">Serine biosynthesis</keyword>
<dbReference type="InterPro" id="IPR023214">
    <property type="entry name" value="HAD_sf"/>
</dbReference>
<dbReference type="GO" id="GO:0005737">
    <property type="term" value="C:cytoplasm"/>
    <property type="evidence" value="ECO:0007669"/>
    <property type="project" value="TreeGrafter"/>
</dbReference>
<dbReference type="EC" id="3.1.3.3" evidence="3"/>
<evidence type="ECO:0000256" key="4">
    <source>
        <dbReference type="ARBA" id="ARBA00022605"/>
    </source>
</evidence>
<keyword evidence="7" id="KW-0460">Magnesium</keyword>
<dbReference type="NCBIfam" id="TIGR01488">
    <property type="entry name" value="HAD-SF-IB"/>
    <property type="match status" value="1"/>
</dbReference>
<evidence type="ECO:0000256" key="1">
    <source>
        <dbReference type="ARBA" id="ARBA00001946"/>
    </source>
</evidence>
<evidence type="ECO:0000256" key="6">
    <source>
        <dbReference type="ARBA" id="ARBA00022801"/>
    </source>
</evidence>
<evidence type="ECO:0000256" key="2">
    <source>
        <dbReference type="ARBA" id="ARBA00005135"/>
    </source>
</evidence>
<evidence type="ECO:0000256" key="3">
    <source>
        <dbReference type="ARBA" id="ARBA00012640"/>
    </source>
</evidence>
<reference evidence="9" key="1">
    <citation type="journal article" date="2020" name="mSystems">
        <title>Genome- and Community-Level Interaction Insights into Carbon Utilization and Element Cycling Functions of Hydrothermarchaeota in Hydrothermal Sediment.</title>
        <authorList>
            <person name="Zhou Z."/>
            <person name="Liu Y."/>
            <person name="Xu W."/>
            <person name="Pan J."/>
            <person name="Luo Z.H."/>
            <person name="Li M."/>
        </authorList>
    </citation>
    <scope>NUCLEOTIDE SEQUENCE</scope>
    <source>
        <strain evidence="9">SpSt-629</strain>
    </source>
</reference>
<dbReference type="InterPro" id="IPR036412">
    <property type="entry name" value="HAD-like_sf"/>
</dbReference>
<comment type="pathway">
    <text evidence="2">Amino-acid biosynthesis; L-serine biosynthesis; L-serine from 3-phospho-D-glycerate: step 3/3.</text>
</comment>
<protein>
    <recommendedName>
        <fullName evidence="3">phosphoserine phosphatase</fullName>
        <ecNumber evidence="3">3.1.3.3</ecNumber>
    </recommendedName>
</protein>
<dbReference type="EMBL" id="DTAU01000137">
    <property type="protein sequence ID" value="HFQ79463.1"/>
    <property type="molecule type" value="Genomic_DNA"/>
</dbReference>
<evidence type="ECO:0000256" key="5">
    <source>
        <dbReference type="ARBA" id="ARBA00022723"/>
    </source>
</evidence>
<dbReference type="SUPFAM" id="SSF56784">
    <property type="entry name" value="HAD-like"/>
    <property type="match status" value="1"/>
</dbReference>
<dbReference type="Pfam" id="PF12710">
    <property type="entry name" value="HAD"/>
    <property type="match status" value="1"/>
</dbReference>
<evidence type="ECO:0000256" key="8">
    <source>
        <dbReference type="ARBA" id="ARBA00023299"/>
    </source>
</evidence>
<evidence type="ECO:0000256" key="7">
    <source>
        <dbReference type="ARBA" id="ARBA00022842"/>
    </source>
</evidence>
<dbReference type="InterPro" id="IPR050582">
    <property type="entry name" value="HAD-like_SerB"/>
</dbReference>
<name>A0A832AVN2_9CREN</name>
<keyword evidence="5" id="KW-0479">Metal-binding</keyword>
<proteinExistence type="predicted"/>
<comment type="caution">
    <text evidence="9">The sequence shown here is derived from an EMBL/GenBank/DDBJ whole genome shotgun (WGS) entry which is preliminary data.</text>
</comment>
<dbReference type="PANTHER" id="PTHR43344:SF2">
    <property type="entry name" value="PHOSPHOSERINE PHOSPHATASE"/>
    <property type="match status" value="1"/>
</dbReference>
<keyword evidence="6" id="KW-0378">Hydrolase</keyword>
<dbReference type="Gene3D" id="3.40.50.1000">
    <property type="entry name" value="HAD superfamily/HAD-like"/>
    <property type="match status" value="1"/>
</dbReference>
<evidence type="ECO:0000313" key="9">
    <source>
        <dbReference type="EMBL" id="HFQ79463.1"/>
    </source>
</evidence>
<dbReference type="GO" id="GO:0006564">
    <property type="term" value="P:L-serine biosynthetic process"/>
    <property type="evidence" value="ECO:0007669"/>
    <property type="project" value="UniProtKB-KW"/>
</dbReference>
<keyword evidence="4" id="KW-0028">Amino-acid biosynthesis</keyword>
<dbReference type="GO" id="GO:0036424">
    <property type="term" value="F:L-phosphoserine phosphatase activity"/>
    <property type="evidence" value="ECO:0007669"/>
    <property type="project" value="TreeGrafter"/>
</dbReference>
<gene>
    <name evidence="9" type="ORF">ENT99_07205</name>
</gene>
<dbReference type="AlphaFoldDB" id="A0A832AVN2"/>
<dbReference type="PANTHER" id="PTHR43344">
    <property type="entry name" value="PHOSPHOSERINE PHOSPHATASE"/>
    <property type="match status" value="1"/>
</dbReference>
<dbReference type="GO" id="GO:0000287">
    <property type="term" value="F:magnesium ion binding"/>
    <property type="evidence" value="ECO:0007669"/>
    <property type="project" value="TreeGrafter"/>
</dbReference>